<dbReference type="AlphaFoldDB" id="A0A1L9RH83"/>
<feature type="compositionally biased region" description="Low complexity" evidence="8">
    <location>
        <begin position="67"/>
        <end position="89"/>
    </location>
</feature>
<keyword evidence="6" id="KW-0472">Membrane</keyword>
<dbReference type="InterPro" id="IPR044202">
    <property type="entry name" value="LETM1/MDM38-like"/>
</dbReference>
<reference evidence="11" key="1">
    <citation type="journal article" date="2017" name="Genome Biol.">
        <title>Comparative genomics reveals high biological diversity and specific adaptations in the industrially and medically important fungal genus Aspergillus.</title>
        <authorList>
            <person name="de Vries R.P."/>
            <person name="Riley R."/>
            <person name="Wiebenga A."/>
            <person name="Aguilar-Osorio G."/>
            <person name="Amillis S."/>
            <person name="Uchima C.A."/>
            <person name="Anderluh G."/>
            <person name="Asadollahi M."/>
            <person name="Askin M."/>
            <person name="Barry K."/>
            <person name="Battaglia E."/>
            <person name="Bayram O."/>
            <person name="Benocci T."/>
            <person name="Braus-Stromeyer S.A."/>
            <person name="Caldana C."/>
            <person name="Canovas D."/>
            <person name="Cerqueira G.C."/>
            <person name="Chen F."/>
            <person name="Chen W."/>
            <person name="Choi C."/>
            <person name="Clum A."/>
            <person name="Dos Santos R.A."/>
            <person name="Damasio A.R."/>
            <person name="Diallinas G."/>
            <person name="Emri T."/>
            <person name="Fekete E."/>
            <person name="Flipphi M."/>
            <person name="Freyberg S."/>
            <person name="Gallo A."/>
            <person name="Gournas C."/>
            <person name="Habgood R."/>
            <person name="Hainaut M."/>
            <person name="Harispe M.L."/>
            <person name="Henrissat B."/>
            <person name="Hilden K.S."/>
            <person name="Hope R."/>
            <person name="Hossain A."/>
            <person name="Karabika E."/>
            <person name="Karaffa L."/>
            <person name="Karanyi Z."/>
            <person name="Krasevec N."/>
            <person name="Kuo A."/>
            <person name="Kusch H."/>
            <person name="LaButti K."/>
            <person name="Lagendijk E.L."/>
            <person name="Lapidus A."/>
            <person name="Levasseur A."/>
            <person name="Lindquist E."/>
            <person name="Lipzen A."/>
            <person name="Logrieco A.F."/>
            <person name="MacCabe A."/>
            <person name="Maekelae M.R."/>
            <person name="Malavazi I."/>
            <person name="Melin P."/>
            <person name="Meyer V."/>
            <person name="Mielnichuk N."/>
            <person name="Miskei M."/>
            <person name="Molnar A.P."/>
            <person name="Mule G."/>
            <person name="Ngan C.Y."/>
            <person name="Orejas M."/>
            <person name="Orosz E."/>
            <person name="Ouedraogo J.P."/>
            <person name="Overkamp K.M."/>
            <person name="Park H.-S."/>
            <person name="Perrone G."/>
            <person name="Piumi F."/>
            <person name="Punt P.J."/>
            <person name="Ram A.F."/>
            <person name="Ramon A."/>
            <person name="Rauscher S."/>
            <person name="Record E."/>
            <person name="Riano-Pachon D.M."/>
            <person name="Robert V."/>
            <person name="Roehrig J."/>
            <person name="Ruller R."/>
            <person name="Salamov A."/>
            <person name="Salih N.S."/>
            <person name="Samson R.A."/>
            <person name="Sandor E."/>
            <person name="Sanguinetti M."/>
            <person name="Schuetze T."/>
            <person name="Sepcic K."/>
            <person name="Shelest E."/>
            <person name="Sherlock G."/>
            <person name="Sophianopoulou V."/>
            <person name="Squina F.M."/>
            <person name="Sun H."/>
            <person name="Susca A."/>
            <person name="Todd R.B."/>
            <person name="Tsang A."/>
            <person name="Unkles S.E."/>
            <person name="van de Wiele N."/>
            <person name="van Rossen-Uffink D."/>
            <person name="Oliveira J.V."/>
            <person name="Vesth T.C."/>
            <person name="Visser J."/>
            <person name="Yu J.-H."/>
            <person name="Zhou M."/>
            <person name="Andersen M.R."/>
            <person name="Archer D.B."/>
            <person name="Baker S.E."/>
            <person name="Benoit I."/>
            <person name="Brakhage A.A."/>
            <person name="Braus G.H."/>
            <person name="Fischer R."/>
            <person name="Frisvad J.C."/>
            <person name="Goldman G.H."/>
            <person name="Houbraken J."/>
            <person name="Oakley B."/>
            <person name="Pocsi I."/>
            <person name="Scazzocchio C."/>
            <person name="Seiboth B."/>
            <person name="vanKuyk P.A."/>
            <person name="Wortman J."/>
            <person name="Dyer P.S."/>
            <person name="Grigoriev I.V."/>
        </authorList>
    </citation>
    <scope>NUCLEOTIDE SEQUENCE [LARGE SCALE GENOMIC DNA]</scope>
    <source>
        <strain evidence="11">DTO 134E9</strain>
    </source>
</reference>
<feature type="domain" description="Letm1 RBD" evidence="9">
    <location>
        <begin position="222"/>
        <end position="391"/>
    </location>
</feature>
<sequence>MPAVLSGHRALLSRRQPPAFTSVPSWLQSYSASKTSRGAIQVNLIAISSSSCRYSSHSSHSSKSHTRPSSSAQPASSAIPSTSSTATTSLAHDVNPPPSTRPADLNQPDPISPSASASDKLKRYVALGRAYVSFYKTGLKNVYHNYRASLPIRGSLGLPSYLPTSPPPAPPSSQNNAFRKAVESLNLSRSNFQLVRRAAYDVRRMVPFTLILIICGELTPLAVLAFGTAVTPFTCRVPRQVEKDRIQKAARKRAALISHQAKTLGSLTPFAVGSEQELDLLANDYVNPEWIETAAAEDILRACAVLNLAKTHTRPTLLTSVMYRPRLRRYAEYLSLDDQLIRSCGGVKAMEADEVRIAVDERGGVELAEGKEGWEAERDERRWLERWLERR</sequence>
<dbReference type="PANTHER" id="PTHR14009">
    <property type="entry name" value="LEUCINE ZIPPER-EF-HAND CONTAINING TRANSMEMBRANE PROTEIN"/>
    <property type="match status" value="1"/>
</dbReference>
<keyword evidence="2" id="KW-0812">Transmembrane</keyword>
<organism evidence="10 11">
    <name type="scientific">Aspergillus wentii DTO 134E9</name>
    <dbReference type="NCBI Taxonomy" id="1073089"/>
    <lineage>
        <taxon>Eukaryota</taxon>
        <taxon>Fungi</taxon>
        <taxon>Dikarya</taxon>
        <taxon>Ascomycota</taxon>
        <taxon>Pezizomycotina</taxon>
        <taxon>Eurotiomycetes</taxon>
        <taxon>Eurotiomycetidae</taxon>
        <taxon>Eurotiales</taxon>
        <taxon>Aspergillaceae</taxon>
        <taxon>Aspergillus</taxon>
        <taxon>Aspergillus subgen. Cremei</taxon>
    </lineage>
</organism>
<dbReference type="GO" id="GO:0030003">
    <property type="term" value="P:intracellular monoatomic cation homeostasis"/>
    <property type="evidence" value="ECO:0007669"/>
    <property type="project" value="TreeGrafter"/>
</dbReference>
<keyword evidence="4" id="KW-1133">Transmembrane helix</keyword>
<keyword evidence="5 7" id="KW-0496">Mitochondrion</keyword>
<evidence type="ECO:0000313" key="10">
    <source>
        <dbReference type="EMBL" id="OJJ34264.1"/>
    </source>
</evidence>
<dbReference type="PROSITE" id="PS51758">
    <property type="entry name" value="LETM1_RBD"/>
    <property type="match status" value="1"/>
</dbReference>
<comment type="subcellular location">
    <subcellularLocation>
        <location evidence="1">Mitochondrion inner membrane</location>
        <topology evidence="1">Single-pass membrane protein</topology>
    </subcellularLocation>
</comment>
<evidence type="ECO:0000313" key="11">
    <source>
        <dbReference type="Proteomes" id="UP000184383"/>
    </source>
</evidence>
<dbReference type="VEuPathDB" id="FungiDB:ASPWEDRAFT_29428"/>
<protein>
    <recommendedName>
        <fullName evidence="9">Letm1 RBD domain-containing protein</fullName>
    </recommendedName>
</protein>
<dbReference type="OrthoDB" id="73691at2759"/>
<dbReference type="GO" id="GO:0043022">
    <property type="term" value="F:ribosome binding"/>
    <property type="evidence" value="ECO:0007669"/>
    <property type="project" value="InterPro"/>
</dbReference>
<evidence type="ECO:0000256" key="2">
    <source>
        <dbReference type="ARBA" id="ARBA00022692"/>
    </source>
</evidence>
<feature type="region of interest" description="Disordered" evidence="8">
    <location>
        <begin position="56"/>
        <end position="116"/>
    </location>
</feature>
<dbReference type="Proteomes" id="UP000184383">
    <property type="component" value="Unassembled WGS sequence"/>
</dbReference>
<dbReference type="PANTHER" id="PTHR14009:SF6">
    <property type="entry name" value="LETM1 RBD DOMAIN-CONTAINING PROTEIN"/>
    <property type="match status" value="1"/>
</dbReference>
<proteinExistence type="predicted"/>
<dbReference type="GeneID" id="63749131"/>
<evidence type="ECO:0000256" key="3">
    <source>
        <dbReference type="ARBA" id="ARBA00022792"/>
    </source>
</evidence>
<evidence type="ECO:0000256" key="4">
    <source>
        <dbReference type="ARBA" id="ARBA00022989"/>
    </source>
</evidence>
<dbReference type="InterPro" id="IPR033122">
    <property type="entry name" value="LETM1-like_RBD"/>
</dbReference>
<evidence type="ECO:0000256" key="8">
    <source>
        <dbReference type="SAM" id="MobiDB-lite"/>
    </source>
</evidence>
<accession>A0A1L9RH83</accession>
<evidence type="ECO:0000256" key="6">
    <source>
        <dbReference type="ARBA" id="ARBA00023136"/>
    </source>
</evidence>
<name>A0A1L9RH83_ASPWE</name>
<dbReference type="RefSeq" id="XP_040687940.1">
    <property type="nucleotide sequence ID" value="XM_040833283.1"/>
</dbReference>
<gene>
    <name evidence="10" type="ORF">ASPWEDRAFT_29428</name>
</gene>
<evidence type="ECO:0000256" key="1">
    <source>
        <dbReference type="ARBA" id="ARBA00004434"/>
    </source>
</evidence>
<evidence type="ECO:0000259" key="9">
    <source>
        <dbReference type="PROSITE" id="PS51758"/>
    </source>
</evidence>
<keyword evidence="3" id="KW-0999">Mitochondrion inner membrane</keyword>
<evidence type="ECO:0000256" key="7">
    <source>
        <dbReference type="PROSITE-ProRule" id="PRU01094"/>
    </source>
</evidence>
<dbReference type="EMBL" id="KV878213">
    <property type="protein sequence ID" value="OJJ34264.1"/>
    <property type="molecule type" value="Genomic_DNA"/>
</dbReference>
<evidence type="ECO:0000256" key="5">
    <source>
        <dbReference type="ARBA" id="ARBA00023128"/>
    </source>
</evidence>
<keyword evidence="11" id="KW-1185">Reference proteome</keyword>
<dbReference type="GO" id="GO:0005743">
    <property type="term" value="C:mitochondrial inner membrane"/>
    <property type="evidence" value="ECO:0007669"/>
    <property type="project" value="UniProtKB-SubCell"/>
</dbReference>